<name>A0A0F9AWB3_9ZZZZ</name>
<dbReference type="InterPro" id="IPR024654">
    <property type="entry name" value="Calcineurin-like_PHP_lpxH"/>
</dbReference>
<protein>
    <recommendedName>
        <fullName evidence="1">Calcineurin-like phosphoesterase domain-containing protein</fullName>
    </recommendedName>
</protein>
<evidence type="ECO:0000259" key="1">
    <source>
        <dbReference type="Pfam" id="PF12850"/>
    </source>
</evidence>
<evidence type="ECO:0000313" key="2">
    <source>
        <dbReference type="EMBL" id="KKL13894.1"/>
    </source>
</evidence>
<proteinExistence type="predicted"/>
<dbReference type="Gene3D" id="3.60.21.10">
    <property type="match status" value="1"/>
</dbReference>
<organism evidence="2">
    <name type="scientific">marine sediment metagenome</name>
    <dbReference type="NCBI Taxonomy" id="412755"/>
    <lineage>
        <taxon>unclassified sequences</taxon>
        <taxon>metagenomes</taxon>
        <taxon>ecological metagenomes</taxon>
    </lineage>
</organism>
<dbReference type="InterPro" id="IPR000979">
    <property type="entry name" value="Phosphodiesterase_MJ0936/Vps29"/>
</dbReference>
<dbReference type="PANTHER" id="PTHR11124">
    <property type="entry name" value="VACUOLAR SORTING PROTEIN VPS29"/>
    <property type="match status" value="1"/>
</dbReference>
<dbReference type="EMBL" id="LAZR01040675">
    <property type="protein sequence ID" value="KKL13894.1"/>
    <property type="molecule type" value="Genomic_DNA"/>
</dbReference>
<dbReference type="InterPro" id="IPR029052">
    <property type="entry name" value="Metallo-depent_PP-like"/>
</dbReference>
<dbReference type="SUPFAM" id="SSF56300">
    <property type="entry name" value="Metallo-dependent phosphatases"/>
    <property type="match status" value="1"/>
</dbReference>
<accession>A0A0F9AWB3</accession>
<comment type="caution">
    <text evidence="2">The sequence shown here is derived from an EMBL/GenBank/DDBJ whole genome shotgun (WGS) entry which is preliminary data.</text>
</comment>
<sequence length="177" mass="20380">MIKTDKEEFLYIGLIGDTHIPSRAPEIPKNIISDFQDKNIDYLIHLGDFTNLNVLHNLQETFGKEKVIGILGNMDDSELKGILPETLDFTLFGHKIFITHGTGGPNIIIKRLNKLHDLTNYDIIIFGHVHRPYNERWRDGKLYICPGTPTDKVFTDINSYGFLRISKEKIEPEIIYL</sequence>
<reference evidence="2" key="1">
    <citation type="journal article" date="2015" name="Nature">
        <title>Complex archaea that bridge the gap between prokaryotes and eukaryotes.</title>
        <authorList>
            <person name="Spang A."/>
            <person name="Saw J.H."/>
            <person name="Jorgensen S.L."/>
            <person name="Zaremba-Niedzwiedzka K."/>
            <person name="Martijn J."/>
            <person name="Lind A.E."/>
            <person name="van Eijk R."/>
            <person name="Schleper C."/>
            <person name="Guy L."/>
            <person name="Ettema T.J."/>
        </authorList>
    </citation>
    <scope>NUCLEOTIDE SEQUENCE</scope>
</reference>
<dbReference type="AlphaFoldDB" id="A0A0F9AWB3"/>
<dbReference type="NCBIfam" id="TIGR00040">
    <property type="entry name" value="yfcE"/>
    <property type="match status" value="1"/>
</dbReference>
<gene>
    <name evidence="2" type="ORF">LCGC14_2521200</name>
</gene>
<dbReference type="Pfam" id="PF12850">
    <property type="entry name" value="Metallophos_2"/>
    <property type="match status" value="1"/>
</dbReference>
<feature type="domain" description="Calcineurin-like phosphoesterase" evidence="1">
    <location>
        <begin position="12"/>
        <end position="167"/>
    </location>
</feature>